<dbReference type="EMBL" id="JBFXLR010000007">
    <property type="protein sequence ID" value="KAL2856838.1"/>
    <property type="molecule type" value="Genomic_DNA"/>
</dbReference>
<feature type="region of interest" description="Disordered" evidence="1">
    <location>
        <begin position="107"/>
        <end position="126"/>
    </location>
</feature>
<dbReference type="Proteomes" id="UP001610444">
    <property type="component" value="Unassembled WGS sequence"/>
</dbReference>
<dbReference type="GeneID" id="98159839"/>
<reference evidence="2 3" key="1">
    <citation type="submission" date="2024-07" db="EMBL/GenBank/DDBJ databases">
        <title>Section-level genome sequencing and comparative genomics of Aspergillus sections Usti and Cavernicolus.</title>
        <authorList>
            <consortium name="Lawrence Berkeley National Laboratory"/>
            <person name="Nybo J.L."/>
            <person name="Vesth T.C."/>
            <person name="Theobald S."/>
            <person name="Frisvad J.C."/>
            <person name="Larsen T.O."/>
            <person name="Kjaerboelling I."/>
            <person name="Rothschild-Mancinelli K."/>
            <person name="Lyhne E.K."/>
            <person name="Kogle M.E."/>
            <person name="Barry K."/>
            <person name="Clum A."/>
            <person name="Na H."/>
            <person name="Ledsgaard L."/>
            <person name="Lin J."/>
            <person name="Lipzen A."/>
            <person name="Kuo A."/>
            <person name="Riley R."/>
            <person name="Mondo S."/>
            <person name="LaButti K."/>
            <person name="Haridas S."/>
            <person name="Pangalinan J."/>
            <person name="Salamov A.A."/>
            <person name="Simmons B.A."/>
            <person name="Magnuson J.K."/>
            <person name="Chen J."/>
            <person name="Drula E."/>
            <person name="Henrissat B."/>
            <person name="Wiebenga A."/>
            <person name="Lubbers R.J."/>
            <person name="Gomes A.C."/>
            <person name="Macurrencykelacurrency M.R."/>
            <person name="Stajich J."/>
            <person name="Grigoriev I.V."/>
            <person name="Mortensen U.H."/>
            <person name="De vries R.P."/>
            <person name="Baker S.E."/>
            <person name="Andersen M.R."/>
        </authorList>
    </citation>
    <scope>NUCLEOTIDE SEQUENCE [LARGE SCALE GENOMIC DNA]</scope>
    <source>
        <strain evidence="2 3">CBS 756.74</strain>
    </source>
</reference>
<gene>
    <name evidence="2" type="ORF">BJX68DRAFT_263371</name>
</gene>
<evidence type="ECO:0000313" key="3">
    <source>
        <dbReference type="Proteomes" id="UP001610444"/>
    </source>
</evidence>
<keyword evidence="3" id="KW-1185">Reference proteome</keyword>
<evidence type="ECO:0008006" key="4">
    <source>
        <dbReference type="Google" id="ProtNLM"/>
    </source>
</evidence>
<accession>A0ABR4KX30</accession>
<comment type="caution">
    <text evidence="2">The sequence shown here is derived from an EMBL/GenBank/DDBJ whole genome shotgun (WGS) entry which is preliminary data.</text>
</comment>
<name>A0ABR4KX30_9EURO</name>
<proteinExistence type="predicted"/>
<dbReference type="InterPro" id="IPR014752">
    <property type="entry name" value="Arrestin-like_C"/>
</dbReference>
<organism evidence="2 3">
    <name type="scientific">Aspergillus pseudodeflectus</name>
    <dbReference type="NCBI Taxonomy" id="176178"/>
    <lineage>
        <taxon>Eukaryota</taxon>
        <taxon>Fungi</taxon>
        <taxon>Dikarya</taxon>
        <taxon>Ascomycota</taxon>
        <taxon>Pezizomycotina</taxon>
        <taxon>Eurotiomycetes</taxon>
        <taxon>Eurotiomycetidae</taxon>
        <taxon>Eurotiales</taxon>
        <taxon>Aspergillaceae</taxon>
        <taxon>Aspergillus</taxon>
        <taxon>Aspergillus subgen. Nidulantes</taxon>
    </lineage>
</organism>
<protein>
    <recommendedName>
        <fullName evidence="4">Arrestin-like N-terminal domain-containing protein</fullName>
    </recommendedName>
</protein>
<dbReference type="RefSeq" id="XP_070902702.1">
    <property type="nucleotide sequence ID" value="XM_071044675.1"/>
</dbReference>
<evidence type="ECO:0000256" key="1">
    <source>
        <dbReference type="SAM" id="MobiDB-lite"/>
    </source>
</evidence>
<sequence>MSTHTQTPRSTRTSPILQITLDNANNTRLGNHPSYKPGDTISGHITLTNARTIPSATITVTLTGRSTTTIAVCSTAGHAESRYESSFDIFDGCVETLVVHSDAPLSVSTGTADEGQGEGGGEANTNTWPFALTVPFSVRDIWGYAQRTVGFYSSPDGSDGPTFIPPGSFGVDKAISYEGGSIRRGRAEVSYAVQTKVEIGHLDAGTNAPATVTHTATAPFRIDNLSLSDPITDFGRKIETAQRGVLSYNLVPGAQKELNLARRARRALMSPRPPGFMVKVSVSLPVFLQVGNANVIPLSVVFEPVSTSVSEVLRDVPQTATITSLSMRLRPRTVLLADKMVVNYQDTKTCTAVGRGISILPFTAILDLRSVRGQDISVQFTPGSTSSSSSSSSAPASEPLDLGALLDFRLREDIHPTFQTYNIARTWDLVWEMDVSIAGQVIKVGSSYEVIVLPRAWDGLGPVRDALVSGAGEVLPEYGRDEELPAYSA</sequence>
<evidence type="ECO:0000313" key="2">
    <source>
        <dbReference type="EMBL" id="KAL2856838.1"/>
    </source>
</evidence>
<dbReference type="Gene3D" id="2.60.40.640">
    <property type="match status" value="1"/>
</dbReference>